<sequence>MLRTIHWDELRLAREIQHLYDHVLCVREFIENLCSKVGSQFCQCRVPTGFVIHSDSELDSDSDSDFKTNHSISPLLESLEMNTADRGPDASPSRHDYCSNVSIGPEFSTLCRKGAQSMTNATKYIFYCQQIDFAKLVPSPLRYDDQGLNLLELVLRRHRQAYVRNLERKLEEWKHEMKMVSVAKSQISETISKGQKSIRALEIRSTFPMYVMHELPTLNNLFYLHLDGAKVPKASYQWFNATKFPNLRALAVNDLFFSSAQDIDSDALEEFIEKATIYDDIHRLLDISPVPSTDNRVYAISSAAASDRDRVRFVNTILFGCPNLLSLVFVNSNIHSTLSVSDDSTSLQIPSSIEWLYVDSLARNYQIDLSQCKAIAGLHLINISSRSLKWPSPLKLLKIGCLCVDEQLSLSDESSLDYYGWPEFLQKNNHFRFDVQLYLHKDNRSSMLFDMSEDSSIIPVFPERLRNSLDERIVPKFTGRHELEQLKRSVFLDRITALWGNDNMSVASFSDFEYKHEFKILFKKIVEIMKIKKRRLLEYEEWFDINVGKWINYFGSAFEVNRRFRKRL</sequence>
<evidence type="ECO:0000313" key="2">
    <source>
        <dbReference type="Proteomes" id="UP000023152"/>
    </source>
</evidence>
<reference evidence="1 2" key="1">
    <citation type="journal article" date="2013" name="Curr. Biol.">
        <title>The Genome of the Foraminiferan Reticulomyxa filosa.</title>
        <authorList>
            <person name="Glockner G."/>
            <person name="Hulsmann N."/>
            <person name="Schleicher M."/>
            <person name="Noegel A.A."/>
            <person name="Eichinger L."/>
            <person name="Gallinger C."/>
            <person name="Pawlowski J."/>
            <person name="Sierra R."/>
            <person name="Euteneuer U."/>
            <person name="Pillet L."/>
            <person name="Moustafa A."/>
            <person name="Platzer M."/>
            <person name="Groth M."/>
            <person name="Szafranski K."/>
            <person name="Schliwa M."/>
        </authorList>
    </citation>
    <scope>NUCLEOTIDE SEQUENCE [LARGE SCALE GENOMIC DNA]</scope>
</reference>
<dbReference type="EMBL" id="ASPP01003798">
    <property type="protein sequence ID" value="ETO32959.1"/>
    <property type="molecule type" value="Genomic_DNA"/>
</dbReference>
<dbReference type="Proteomes" id="UP000023152">
    <property type="component" value="Unassembled WGS sequence"/>
</dbReference>
<gene>
    <name evidence="1" type="ORF">RFI_04149</name>
</gene>
<proteinExistence type="predicted"/>
<organism evidence="1 2">
    <name type="scientific">Reticulomyxa filosa</name>
    <dbReference type="NCBI Taxonomy" id="46433"/>
    <lineage>
        <taxon>Eukaryota</taxon>
        <taxon>Sar</taxon>
        <taxon>Rhizaria</taxon>
        <taxon>Retaria</taxon>
        <taxon>Foraminifera</taxon>
        <taxon>Monothalamids</taxon>
        <taxon>Reticulomyxidae</taxon>
        <taxon>Reticulomyxa</taxon>
    </lineage>
</organism>
<name>X6P4G3_RETFI</name>
<comment type="caution">
    <text evidence="1">The sequence shown here is derived from an EMBL/GenBank/DDBJ whole genome shotgun (WGS) entry which is preliminary data.</text>
</comment>
<keyword evidence="2" id="KW-1185">Reference proteome</keyword>
<evidence type="ECO:0000313" key="1">
    <source>
        <dbReference type="EMBL" id="ETO32959.1"/>
    </source>
</evidence>
<dbReference type="AlphaFoldDB" id="X6P4G3"/>
<accession>X6P4G3</accession>
<protein>
    <submittedName>
        <fullName evidence="1">Uncharacterized protein</fullName>
    </submittedName>
</protein>